<dbReference type="InterPro" id="IPR050767">
    <property type="entry name" value="Sel1_AlgK"/>
</dbReference>
<dbReference type="RefSeq" id="WP_005876988.1">
    <property type="nucleotide sequence ID" value="NZ_CABMNL010000001.1"/>
</dbReference>
<dbReference type="EMBL" id="ACDP02000021">
    <property type="protein sequence ID" value="EEO27767.1"/>
    <property type="molecule type" value="Genomic_DNA"/>
</dbReference>
<dbReference type="Pfam" id="PF08238">
    <property type="entry name" value="Sel1"/>
    <property type="match status" value="5"/>
</dbReference>
<feature type="domain" description="At2g35280-like TPR" evidence="2">
    <location>
        <begin position="16"/>
        <end position="88"/>
    </location>
</feature>
<gene>
    <name evidence="3" type="ORF">OFAG_00920</name>
</gene>
<dbReference type="PANTHER" id="PTHR11102:SF160">
    <property type="entry name" value="ERAD-ASSOCIATED E3 UBIQUITIN-PROTEIN LIGASE COMPONENT HRD3"/>
    <property type="match status" value="1"/>
</dbReference>
<feature type="chain" id="PRO_5002932888" description="At2g35280-like TPR domain-containing protein" evidence="1">
    <location>
        <begin position="23"/>
        <end position="302"/>
    </location>
</feature>
<feature type="signal peptide" evidence="1">
    <location>
        <begin position="1"/>
        <end position="22"/>
    </location>
</feature>
<dbReference type="HOGENOM" id="CLU_000288_36_2_4"/>
<dbReference type="Pfam" id="PF23310">
    <property type="entry name" value="TPR_27"/>
    <property type="match status" value="1"/>
</dbReference>
<dbReference type="PROSITE" id="PS51257">
    <property type="entry name" value="PROKAR_LIPOPROTEIN"/>
    <property type="match status" value="1"/>
</dbReference>
<dbReference type="SMART" id="SM00671">
    <property type="entry name" value="SEL1"/>
    <property type="match status" value="6"/>
</dbReference>
<organism evidence="3 4">
    <name type="scientific">Oxalobacter paraformigenes</name>
    <dbReference type="NCBI Taxonomy" id="556268"/>
    <lineage>
        <taxon>Bacteria</taxon>
        <taxon>Pseudomonadati</taxon>
        <taxon>Pseudomonadota</taxon>
        <taxon>Betaproteobacteria</taxon>
        <taxon>Burkholderiales</taxon>
        <taxon>Oxalobacteraceae</taxon>
        <taxon>Oxalobacter</taxon>
    </lineage>
</organism>
<dbReference type="Gene3D" id="1.25.40.10">
    <property type="entry name" value="Tetratricopeptide repeat domain"/>
    <property type="match status" value="2"/>
</dbReference>
<comment type="caution">
    <text evidence="3">The sequence shown here is derived from an EMBL/GenBank/DDBJ whole genome shotgun (WGS) entry which is preliminary data.</text>
</comment>
<dbReference type="SUPFAM" id="SSF81901">
    <property type="entry name" value="HCP-like"/>
    <property type="match status" value="1"/>
</dbReference>
<evidence type="ECO:0000313" key="4">
    <source>
        <dbReference type="Proteomes" id="UP000003973"/>
    </source>
</evidence>
<proteinExistence type="predicted"/>
<reference evidence="3" key="1">
    <citation type="submission" date="2011-10" db="EMBL/GenBank/DDBJ databases">
        <title>The Genome Sequence of Oxalobacter formigenes HOxBLS.</title>
        <authorList>
            <consortium name="The Broad Institute Genome Sequencing Platform"/>
            <person name="Earl A."/>
            <person name="Ward D."/>
            <person name="Feldgarden M."/>
            <person name="Gevers D."/>
            <person name="Allison M.J."/>
            <person name="Humphrey S."/>
            <person name="Young S.K."/>
            <person name="Zeng Q."/>
            <person name="Gargeya S."/>
            <person name="Fitzgerald M."/>
            <person name="Haas B."/>
            <person name="Abouelleil A."/>
            <person name="Alvarado L."/>
            <person name="Arachchi H.M."/>
            <person name="Berlin A."/>
            <person name="Brown A."/>
            <person name="Chapman S.B."/>
            <person name="Chen Z."/>
            <person name="Dunbar C."/>
            <person name="Freedman E."/>
            <person name="Gearin G."/>
            <person name="Goldberg J."/>
            <person name="Griggs A."/>
            <person name="Gujja S."/>
            <person name="Heiman D."/>
            <person name="Howarth C."/>
            <person name="Larson L."/>
            <person name="Lui A."/>
            <person name="MacDonald P.J.P."/>
            <person name="Montmayeur A."/>
            <person name="Murphy C."/>
            <person name="Neiman D."/>
            <person name="Pearson M."/>
            <person name="Priest M."/>
            <person name="Roberts A."/>
            <person name="Saif S."/>
            <person name="Shea T."/>
            <person name="Shenoy N."/>
            <person name="Sisk P."/>
            <person name="Stolte C."/>
            <person name="Sykes S."/>
            <person name="Wortman J."/>
            <person name="Nusbaum C."/>
            <person name="Birren B."/>
        </authorList>
    </citation>
    <scope>NUCLEOTIDE SEQUENCE [LARGE SCALE GENOMIC DNA]</scope>
    <source>
        <strain evidence="3">HOxBLS</strain>
    </source>
</reference>
<name>C3X3I1_9BURK</name>
<dbReference type="PANTHER" id="PTHR11102">
    <property type="entry name" value="SEL-1-LIKE PROTEIN"/>
    <property type="match status" value="1"/>
</dbReference>
<dbReference type="InterPro" id="IPR011990">
    <property type="entry name" value="TPR-like_helical_dom_sf"/>
</dbReference>
<keyword evidence="1" id="KW-0732">Signal</keyword>
<protein>
    <recommendedName>
        <fullName evidence="2">At2g35280-like TPR domain-containing protein</fullName>
    </recommendedName>
</protein>
<sequence>MAKKIFFLILTGSLLFFLTACEKEQAKEIVSEKEGMEYYRKGEYKKASPLLRRSADSGNAAAYYYLGLIHLKSKGKEESGKNACNCFVKSAESGYPKAYLKSAGCYLTGTGVEQDFKSAFEWGKKAADTADEIRMDDKDRLFLALLMGGMYANGKGTLQDFSEAAKWYKKAAEMGDATGQSMMAFFTYSGRGVLMNREKSRYWAERAAAQGSPYGEVILGMLSQYRENPDMKEAMHWYRKAAGQDNKVAYYQLGVIYEKGLAVKQDLAKAHHYYQLAAQSGRDYIVQELIDFEARHKLNKKD</sequence>
<dbReference type="InterPro" id="IPR006597">
    <property type="entry name" value="Sel1-like"/>
</dbReference>
<evidence type="ECO:0000259" key="2">
    <source>
        <dbReference type="Pfam" id="PF23310"/>
    </source>
</evidence>
<evidence type="ECO:0000313" key="3">
    <source>
        <dbReference type="EMBL" id="EEO27767.1"/>
    </source>
</evidence>
<dbReference type="InterPro" id="IPR057136">
    <property type="entry name" value="At2g35280_TPR_dom"/>
</dbReference>
<keyword evidence="4" id="KW-1185">Reference proteome</keyword>
<evidence type="ECO:0000256" key="1">
    <source>
        <dbReference type="SAM" id="SignalP"/>
    </source>
</evidence>
<dbReference type="Proteomes" id="UP000003973">
    <property type="component" value="Unassembled WGS sequence"/>
</dbReference>
<accession>C3X3I1</accession>
<dbReference type="AlphaFoldDB" id="C3X3I1"/>
<dbReference type="eggNOG" id="COG0790">
    <property type="taxonomic scope" value="Bacteria"/>
</dbReference>